<accession>A0A9P0CVZ3</accession>
<proteinExistence type="predicted"/>
<sequence length="110" mass="13201">MFNMFWQQNPEKKVSYETYRTIFVTKFNISFGYPRTDTCSSCDEHKAKKMSIENDPSQKAFLSRLETEYKRHLRKAETFYKRKRAARLNSQKRGNSNEFSKNFASAQYQK</sequence>
<feature type="compositionally biased region" description="Polar residues" evidence="1">
    <location>
        <begin position="88"/>
        <end position="110"/>
    </location>
</feature>
<evidence type="ECO:0000313" key="2">
    <source>
        <dbReference type="EMBL" id="CAH1105677.1"/>
    </source>
</evidence>
<gene>
    <name evidence="2" type="ORF">PSYICH_LOCUS6467</name>
</gene>
<dbReference type="EMBL" id="OV651814">
    <property type="protein sequence ID" value="CAH1105677.1"/>
    <property type="molecule type" value="Genomic_DNA"/>
</dbReference>
<protein>
    <submittedName>
        <fullName evidence="2">Uncharacterized protein</fullName>
    </submittedName>
</protein>
<dbReference type="Proteomes" id="UP001153636">
    <property type="component" value="Chromosome 2"/>
</dbReference>
<evidence type="ECO:0000256" key="1">
    <source>
        <dbReference type="SAM" id="MobiDB-lite"/>
    </source>
</evidence>
<organism evidence="2 3">
    <name type="scientific">Psylliodes chrysocephalus</name>
    <dbReference type="NCBI Taxonomy" id="3402493"/>
    <lineage>
        <taxon>Eukaryota</taxon>
        <taxon>Metazoa</taxon>
        <taxon>Ecdysozoa</taxon>
        <taxon>Arthropoda</taxon>
        <taxon>Hexapoda</taxon>
        <taxon>Insecta</taxon>
        <taxon>Pterygota</taxon>
        <taxon>Neoptera</taxon>
        <taxon>Endopterygota</taxon>
        <taxon>Coleoptera</taxon>
        <taxon>Polyphaga</taxon>
        <taxon>Cucujiformia</taxon>
        <taxon>Chrysomeloidea</taxon>
        <taxon>Chrysomelidae</taxon>
        <taxon>Galerucinae</taxon>
        <taxon>Alticini</taxon>
        <taxon>Psylliodes</taxon>
    </lineage>
</organism>
<evidence type="ECO:0000313" key="3">
    <source>
        <dbReference type="Proteomes" id="UP001153636"/>
    </source>
</evidence>
<keyword evidence="3" id="KW-1185">Reference proteome</keyword>
<dbReference type="AlphaFoldDB" id="A0A9P0CVZ3"/>
<dbReference type="OrthoDB" id="6753455at2759"/>
<feature type="region of interest" description="Disordered" evidence="1">
    <location>
        <begin position="84"/>
        <end position="110"/>
    </location>
</feature>
<name>A0A9P0CVZ3_9CUCU</name>
<reference evidence="2" key="1">
    <citation type="submission" date="2022-01" db="EMBL/GenBank/DDBJ databases">
        <authorList>
            <person name="King R."/>
        </authorList>
    </citation>
    <scope>NUCLEOTIDE SEQUENCE</scope>
</reference>